<dbReference type="AlphaFoldDB" id="U4UHK7"/>
<dbReference type="EMBL" id="KB632327">
    <property type="protein sequence ID" value="ERL92512.1"/>
    <property type="molecule type" value="Genomic_DNA"/>
</dbReference>
<name>U4UHK7_DENPD</name>
<organism evidence="1 2">
    <name type="scientific">Dendroctonus ponderosae</name>
    <name type="common">Mountain pine beetle</name>
    <dbReference type="NCBI Taxonomy" id="77166"/>
    <lineage>
        <taxon>Eukaryota</taxon>
        <taxon>Metazoa</taxon>
        <taxon>Ecdysozoa</taxon>
        <taxon>Arthropoda</taxon>
        <taxon>Hexapoda</taxon>
        <taxon>Insecta</taxon>
        <taxon>Pterygota</taxon>
        <taxon>Neoptera</taxon>
        <taxon>Endopterygota</taxon>
        <taxon>Coleoptera</taxon>
        <taxon>Polyphaga</taxon>
        <taxon>Cucujiformia</taxon>
        <taxon>Curculionidae</taxon>
        <taxon>Scolytinae</taxon>
        <taxon>Dendroctonus</taxon>
    </lineage>
</organism>
<reference evidence="1 2" key="1">
    <citation type="journal article" date="2013" name="Genome Biol.">
        <title>Draft genome of the mountain pine beetle, Dendroctonus ponderosae Hopkins, a major forest pest.</title>
        <authorList>
            <person name="Keeling C.I."/>
            <person name="Yuen M.M."/>
            <person name="Liao N.Y."/>
            <person name="Docking T.R."/>
            <person name="Chan S.K."/>
            <person name="Taylor G.A."/>
            <person name="Palmquist D.L."/>
            <person name="Jackman S.D."/>
            <person name="Nguyen A."/>
            <person name="Li M."/>
            <person name="Henderson H."/>
            <person name="Janes J.K."/>
            <person name="Zhao Y."/>
            <person name="Pandoh P."/>
            <person name="Moore R."/>
            <person name="Sperling F.A."/>
            <person name="Huber D.P."/>
            <person name="Birol I."/>
            <person name="Jones S.J."/>
            <person name="Bohlmann J."/>
        </authorList>
    </citation>
    <scope>NUCLEOTIDE SEQUENCE</scope>
</reference>
<gene>
    <name evidence="1" type="ORF">D910_09825</name>
</gene>
<evidence type="ECO:0000313" key="1">
    <source>
        <dbReference type="EMBL" id="ERL92512.1"/>
    </source>
</evidence>
<dbReference type="Proteomes" id="UP000030742">
    <property type="component" value="Unassembled WGS sequence"/>
</dbReference>
<proteinExistence type="predicted"/>
<accession>U4UHK7</accession>
<evidence type="ECO:0000313" key="2">
    <source>
        <dbReference type="Proteomes" id="UP000030742"/>
    </source>
</evidence>
<dbReference type="OrthoDB" id="6572538at2759"/>
<protein>
    <submittedName>
        <fullName evidence="1">Uncharacterized protein</fullName>
    </submittedName>
</protein>
<sequence length="291" mass="33538">MNCFNETMKLDAFNEKTTYLNDYPPYCDVSRPDIKTQKLRQERAQKPLPQRHFEDQETFSKWRDDVYVPFNLLMYPKPIIQTDPRKPFQRLAPLPEADQIKALKTRPRIYMTPACSIDDVPDEEMRRLLCDYMYTTEWRKAEIEGASGFKPKIPNIEIVQPSDSVSLQTDIYPPLEEKFIRIGKSWDDGQRRGSSDPTKEFWIHKEPPVVCGACVNPLQGIVAEETKNEIANSIAANRLRLAHDLASPSYAGYRPRLPIGVNISRKDLPVTHPLLTTAQAITSRYAQDKIK</sequence>